<evidence type="ECO:0000256" key="1">
    <source>
        <dbReference type="SAM" id="MobiDB-lite"/>
    </source>
</evidence>
<dbReference type="Proteomes" id="UP000814176">
    <property type="component" value="Unassembled WGS sequence"/>
</dbReference>
<sequence length="221" mass="24660">MEKQQITNDAKRRCYQCFAEIEPARMRNHVGEHTLKAMCGVPETLQGQHIALFEFPCGFCGRPERLCAASTLTKGINGSTPQARSECPYYRLFFYQPSLKSSAATPSTNVPVICKIPECKAEKGGNWSAVWKYNLREHILRFHPTYSLETAGSDGLIPLPPAMLHDMHISDEEEHGLKILKDCIPYKSPLPTLEPEASTSTSTSARTGAHRAKRRRTQKGG</sequence>
<organism evidence="2 3">
    <name type="scientific">Rhodofomes roseus</name>
    <dbReference type="NCBI Taxonomy" id="34475"/>
    <lineage>
        <taxon>Eukaryota</taxon>
        <taxon>Fungi</taxon>
        <taxon>Dikarya</taxon>
        <taxon>Basidiomycota</taxon>
        <taxon>Agaricomycotina</taxon>
        <taxon>Agaricomycetes</taxon>
        <taxon>Polyporales</taxon>
        <taxon>Rhodofomes</taxon>
    </lineage>
</organism>
<accession>A0ABQ8KJ85</accession>
<evidence type="ECO:0000313" key="3">
    <source>
        <dbReference type="Proteomes" id="UP000814176"/>
    </source>
</evidence>
<keyword evidence="3" id="KW-1185">Reference proteome</keyword>
<protein>
    <recommendedName>
        <fullName evidence="4">C2H2-type domain-containing protein</fullName>
    </recommendedName>
</protein>
<dbReference type="EMBL" id="JADCUA010000008">
    <property type="protein sequence ID" value="KAH9838085.1"/>
    <property type="molecule type" value="Genomic_DNA"/>
</dbReference>
<name>A0ABQ8KJ85_9APHY</name>
<dbReference type="RefSeq" id="XP_047780123.1">
    <property type="nucleotide sequence ID" value="XM_047926023.1"/>
</dbReference>
<proteinExistence type="predicted"/>
<evidence type="ECO:0000313" key="2">
    <source>
        <dbReference type="EMBL" id="KAH9838085.1"/>
    </source>
</evidence>
<reference evidence="2 3" key="1">
    <citation type="journal article" date="2021" name="Environ. Microbiol.">
        <title>Gene family expansions and transcriptome signatures uncover fungal adaptations to wood decay.</title>
        <authorList>
            <person name="Hage H."/>
            <person name="Miyauchi S."/>
            <person name="Viragh M."/>
            <person name="Drula E."/>
            <person name="Min B."/>
            <person name="Chaduli D."/>
            <person name="Navarro D."/>
            <person name="Favel A."/>
            <person name="Norest M."/>
            <person name="Lesage-Meessen L."/>
            <person name="Balint B."/>
            <person name="Merenyi Z."/>
            <person name="de Eugenio L."/>
            <person name="Morin E."/>
            <person name="Martinez A.T."/>
            <person name="Baldrian P."/>
            <person name="Stursova M."/>
            <person name="Martinez M.J."/>
            <person name="Novotny C."/>
            <person name="Magnuson J.K."/>
            <person name="Spatafora J.W."/>
            <person name="Maurice S."/>
            <person name="Pangilinan J."/>
            <person name="Andreopoulos W."/>
            <person name="LaButti K."/>
            <person name="Hundley H."/>
            <person name="Na H."/>
            <person name="Kuo A."/>
            <person name="Barry K."/>
            <person name="Lipzen A."/>
            <person name="Henrissat B."/>
            <person name="Riley R."/>
            <person name="Ahrendt S."/>
            <person name="Nagy L.G."/>
            <person name="Grigoriev I.V."/>
            <person name="Martin F."/>
            <person name="Rosso M.N."/>
        </authorList>
    </citation>
    <scope>NUCLEOTIDE SEQUENCE [LARGE SCALE GENOMIC DNA]</scope>
    <source>
        <strain evidence="2 3">CIRM-BRFM 1785</strain>
    </source>
</reference>
<gene>
    <name evidence="2" type="ORF">C8Q71DRAFT_808731</name>
</gene>
<comment type="caution">
    <text evidence="2">The sequence shown here is derived from an EMBL/GenBank/DDBJ whole genome shotgun (WGS) entry which is preliminary data.</text>
</comment>
<dbReference type="GeneID" id="72006755"/>
<feature type="compositionally biased region" description="Basic residues" evidence="1">
    <location>
        <begin position="208"/>
        <end position="221"/>
    </location>
</feature>
<feature type="region of interest" description="Disordered" evidence="1">
    <location>
        <begin position="191"/>
        <end position="221"/>
    </location>
</feature>
<evidence type="ECO:0008006" key="4">
    <source>
        <dbReference type="Google" id="ProtNLM"/>
    </source>
</evidence>
<feature type="compositionally biased region" description="Low complexity" evidence="1">
    <location>
        <begin position="197"/>
        <end position="207"/>
    </location>
</feature>